<dbReference type="GO" id="GO:0004674">
    <property type="term" value="F:protein serine/threonine kinase activity"/>
    <property type="evidence" value="ECO:0000318"/>
    <property type="project" value="GO_Central"/>
</dbReference>
<dbReference type="Gene3D" id="1.10.510.10">
    <property type="entry name" value="Transferase(Phosphotransferase) domain 1"/>
    <property type="match status" value="1"/>
</dbReference>
<dbReference type="OrthoDB" id="248923at2759"/>
<reference evidence="4" key="2">
    <citation type="submission" date="2019-01" db="UniProtKB">
        <authorList>
            <consortium name="EnsemblPlants"/>
        </authorList>
    </citation>
    <scope>IDENTIFICATION</scope>
    <source>
        <strain evidence="4">cv. Heinz 1706</strain>
    </source>
</reference>
<dbReference type="Gramene" id="Solyc10g017690.1.1">
    <property type="protein sequence ID" value="Solyc10g017690.1.1.1"/>
    <property type="gene ID" value="Solyc10g017690.1"/>
</dbReference>
<dbReference type="GeneID" id="101258902"/>
<evidence type="ECO:0000313" key="4">
    <source>
        <dbReference type="EnsemblPlants" id="Solyc10g017690.1.1.1"/>
    </source>
</evidence>
<dbReference type="OMA" id="NGRCPVY"/>
<name>A0A3Q7J820_SOLLC</name>
<dbReference type="EnsemblPlants" id="Solyc10g017690.1.1">
    <property type="protein sequence ID" value="Solyc10g017690.1.1.1"/>
    <property type="gene ID" value="Solyc10g017690.1"/>
</dbReference>
<evidence type="ECO:0000256" key="2">
    <source>
        <dbReference type="SAM" id="MobiDB-lite"/>
    </source>
</evidence>
<dbReference type="GO" id="GO:0005737">
    <property type="term" value="C:cytoplasm"/>
    <property type="evidence" value="ECO:0000318"/>
    <property type="project" value="GO_Central"/>
</dbReference>
<dbReference type="PaxDb" id="4081-Solyc10g017690.1.1"/>
<dbReference type="SUPFAM" id="SSF56112">
    <property type="entry name" value="Protein kinase-like (PK-like)"/>
    <property type="match status" value="1"/>
</dbReference>
<evidence type="ECO:0000256" key="1">
    <source>
        <dbReference type="ARBA" id="ARBA00008874"/>
    </source>
</evidence>
<feature type="region of interest" description="Disordered" evidence="2">
    <location>
        <begin position="1"/>
        <end position="39"/>
    </location>
</feature>
<protein>
    <recommendedName>
        <fullName evidence="3">Protein kinase domain-containing protein</fullName>
    </recommendedName>
</protein>
<dbReference type="PROSITE" id="PS50011">
    <property type="entry name" value="PROTEIN_KINASE_DOM"/>
    <property type="match status" value="1"/>
</dbReference>
<dbReference type="Proteomes" id="UP000004994">
    <property type="component" value="Chromosome 10"/>
</dbReference>
<dbReference type="InterPro" id="IPR011009">
    <property type="entry name" value="Kinase-like_dom_sf"/>
</dbReference>
<dbReference type="Pfam" id="PF00069">
    <property type="entry name" value="Pkinase"/>
    <property type="match status" value="1"/>
</dbReference>
<dbReference type="InterPro" id="IPR000719">
    <property type="entry name" value="Prot_kinase_dom"/>
</dbReference>
<feature type="domain" description="Protein kinase" evidence="3">
    <location>
        <begin position="48"/>
        <end position="352"/>
    </location>
</feature>
<accession>A0A3Q7J820</accession>
<evidence type="ECO:0000313" key="5">
    <source>
        <dbReference type="Proteomes" id="UP000004994"/>
    </source>
</evidence>
<dbReference type="InterPro" id="IPR047173">
    <property type="entry name" value="STRAD_A/B-like"/>
</dbReference>
<reference evidence="4" key="1">
    <citation type="journal article" date="2012" name="Nature">
        <title>The tomato genome sequence provides insights into fleshy fruit evolution.</title>
        <authorList>
            <consortium name="Tomato Genome Consortium"/>
        </authorList>
    </citation>
    <scope>NUCLEOTIDE SEQUENCE [LARGE SCALE GENOMIC DNA]</scope>
    <source>
        <strain evidence="4">cv. Heinz 1706</strain>
    </source>
</reference>
<proteinExistence type="inferred from homology"/>
<keyword evidence="5" id="KW-1185">Reference proteome</keyword>
<dbReference type="SMART" id="SM00220">
    <property type="entry name" value="S_TKc"/>
    <property type="match status" value="1"/>
</dbReference>
<dbReference type="RefSeq" id="XP_004248630.1">
    <property type="nucleotide sequence ID" value="XM_004248582.1"/>
</dbReference>
<dbReference type="STRING" id="4081.A0A3Q7J820"/>
<organism evidence="4">
    <name type="scientific">Solanum lycopersicum</name>
    <name type="common">Tomato</name>
    <name type="synonym">Lycopersicon esculentum</name>
    <dbReference type="NCBI Taxonomy" id="4081"/>
    <lineage>
        <taxon>Eukaryota</taxon>
        <taxon>Viridiplantae</taxon>
        <taxon>Streptophyta</taxon>
        <taxon>Embryophyta</taxon>
        <taxon>Tracheophyta</taxon>
        <taxon>Spermatophyta</taxon>
        <taxon>Magnoliopsida</taxon>
        <taxon>eudicotyledons</taxon>
        <taxon>Gunneridae</taxon>
        <taxon>Pentapetalae</taxon>
        <taxon>asterids</taxon>
        <taxon>lamiids</taxon>
        <taxon>Solanales</taxon>
        <taxon>Solanaceae</taxon>
        <taxon>Solanoideae</taxon>
        <taxon>Solaneae</taxon>
        <taxon>Solanum</taxon>
        <taxon>Solanum subgen. Lycopersicon</taxon>
    </lineage>
</organism>
<gene>
    <name evidence="4" type="primary">LOC101258902</name>
</gene>
<dbReference type="PANTHER" id="PTHR48014:SF16">
    <property type="entry name" value="KINASE"/>
    <property type="match status" value="1"/>
</dbReference>
<dbReference type="InParanoid" id="A0A3Q7J820"/>
<comment type="similarity">
    <text evidence="1">Belongs to the protein kinase superfamily. STE Ser/Thr protein kinase family. STE20 subfamily.</text>
</comment>
<sequence length="366" mass="41865">MDSRNPFSAKTEIGSSSKQQTDIGEDGSSSNQPRPGVTITNQCTKDTYLLIVKIGSFSNGRCPVYKALFSRNKPRSSGPVPRGYVSLKIIDMKLHRNEFKLIQHQLQTHLYLPECPKIIRSKKTFFASNLLCVSFPYMSEGSLRSILSTRPEKKLPENLIPVVLKQVLIGLRDEIHDFCRPTVHKSLNAGDIFVNINDDTNEVSINLAFELSVYDSGSPFEQGRLFLNPNNISMWGAAPEVFGSENEDNRGEKSDMWLLGITALELVYGNLPVKNRTDLNYIINKLREKKKFPKSLEKMIIKRDNKLKKVMDLVKRKKSVFSREFEEMVLSCLRENPDDRPTAFELLNTPFFNDFEKFKQFVLIDQ</sequence>
<evidence type="ECO:0000259" key="3">
    <source>
        <dbReference type="PROSITE" id="PS50011"/>
    </source>
</evidence>
<dbReference type="AlphaFoldDB" id="A0A3Q7J820"/>
<dbReference type="GO" id="GO:0005524">
    <property type="term" value="F:ATP binding"/>
    <property type="evidence" value="ECO:0007669"/>
    <property type="project" value="InterPro"/>
</dbReference>
<dbReference type="GO" id="GO:0043539">
    <property type="term" value="F:protein serine/threonine kinase activator activity"/>
    <property type="evidence" value="ECO:0007669"/>
    <property type="project" value="InterPro"/>
</dbReference>
<dbReference type="PANTHER" id="PTHR48014">
    <property type="entry name" value="SERINE/THREONINE-PROTEIN KINASE FRAY2"/>
    <property type="match status" value="1"/>
</dbReference>
<dbReference type="KEGG" id="sly:101258902"/>